<gene>
    <name evidence="1" type="ORF">TNCV_258541</name>
</gene>
<proteinExistence type="predicted"/>
<evidence type="ECO:0000313" key="2">
    <source>
        <dbReference type="Proteomes" id="UP000887159"/>
    </source>
</evidence>
<dbReference type="Proteomes" id="UP000887159">
    <property type="component" value="Unassembled WGS sequence"/>
</dbReference>
<accession>A0A8X6RSM5</accession>
<evidence type="ECO:0000313" key="1">
    <source>
        <dbReference type="EMBL" id="GFX99815.1"/>
    </source>
</evidence>
<sequence length="133" mass="15032">MNFNATPNYYNRYRSDALMYLVISHHGTTVLKYDHRDVVGRLIICLKRHCQSLHLSVFCVQSIIKTTYAGSILSKVFTGIETVLKFPFVVDVVERYGLSQSCSATDSNSYPRILDVAVKSVNTTRSHSLILRG</sequence>
<keyword evidence="2" id="KW-1185">Reference proteome</keyword>
<dbReference type="AlphaFoldDB" id="A0A8X6RSM5"/>
<comment type="caution">
    <text evidence="1">The sequence shown here is derived from an EMBL/GenBank/DDBJ whole genome shotgun (WGS) entry which is preliminary data.</text>
</comment>
<dbReference type="EMBL" id="BMAU01021215">
    <property type="protein sequence ID" value="GFX99815.1"/>
    <property type="molecule type" value="Genomic_DNA"/>
</dbReference>
<name>A0A8X6RSM5_TRICX</name>
<protein>
    <submittedName>
        <fullName evidence="1">Uncharacterized protein</fullName>
    </submittedName>
</protein>
<organism evidence="1 2">
    <name type="scientific">Trichonephila clavipes</name>
    <name type="common">Golden silk orbweaver</name>
    <name type="synonym">Nephila clavipes</name>
    <dbReference type="NCBI Taxonomy" id="2585209"/>
    <lineage>
        <taxon>Eukaryota</taxon>
        <taxon>Metazoa</taxon>
        <taxon>Ecdysozoa</taxon>
        <taxon>Arthropoda</taxon>
        <taxon>Chelicerata</taxon>
        <taxon>Arachnida</taxon>
        <taxon>Araneae</taxon>
        <taxon>Araneomorphae</taxon>
        <taxon>Entelegynae</taxon>
        <taxon>Araneoidea</taxon>
        <taxon>Nephilidae</taxon>
        <taxon>Trichonephila</taxon>
    </lineage>
</organism>
<reference evidence="1" key="1">
    <citation type="submission" date="2020-08" db="EMBL/GenBank/DDBJ databases">
        <title>Multicomponent nature underlies the extraordinary mechanical properties of spider dragline silk.</title>
        <authorList>
            <person name="Kono N."/>
            <person name="Nakamura H."/>
            <person name="Mori M."/>
            <person name="Yoshida Y."/>
            <person name="Ohtoshi R."/>
            <person name="Malay A.D."/>
            <person name="Moran D.A.P."/>
            <person name="Tomita M."/>
            <person name="Numata K."/>
            <person name="Arakawa K."/>
        </authorList>
    </citation>
    <scope>NUCLEOTIDE SEQUENCE</scope>
</reference>